<dbReference type="Pfam" id="PF01501">
    <property type="entry name" value="Glyco_transf_8"/>
    <property type="match status" value="1"/>
</dbReference>
<evidence type="ECO:0000313" key="4">
    <source>
        <dbReference type="EMBL" id="SMC83697.1"/>
    </source>
</evidence>
<keyword evidence="1" id="KW-0328">Glycosyltransferase</keyword>
<organism evidence="4 5">
    <name type="scientific">Papillibacter cinnamivorans DSM 12816</name>
    <dbReference type="NCBI Taxonomy" id="1122930"/>
    <lineage>
        <taxon>Bacteria</taxon>
        <taxon>Bacillati</taxon>
        <taxon>Bacillota</taxon>
        <taxon>Clostridia</taxon>
        <taxon>Eubacteriales</taxon>
        <taxon>Oscillospiraceae</taxon>
        <taxon>Papillibacter</taxon>
    </lineage>
</organism>
<dbReference type="OrthoDB" id="9798746at2"/>
<evidence type="ECO:0000256" key="1">
    <source>
        <dbReference type="ARBA" id="ARBA00022676"/>
    </source>
</evidence>
<keyword evidence="5" id="KW-1185">Reference proteome</keyword>
<dbReference type="SUPFAM" id="SSF53448">
    <property type="entry name" value="Nucleotide-diphospho-sugar transferases"/>
    <property type="match status" value="1"/>
</dbReference>
<evidence type="ECO:0000256" key="3">
    <source>
        <dbReference type="ARBA" id="ARBA00022723"/>
    </source>
</evidence>
<gene>
    <name evidence="4" type="ORF">SAMN02745168_2766</name>
</gene>
<sequence length="329" mass="37341">MSATNSKQSEGKPDVILAYAANREYSLPLCAAIESVLETGSPERIYRIFVLHEDLPAETVRMLEGLGNERTPVCCLRVGHLVDENAMYAMYYFTREMYFRLLIPSVLPEFDKVLYLDCDTIALTDVGELFDTPLGGAVLGAVADQYEANNLKRLSCVLPRTPARYINSGVLLMDCRQFRQEHLLEQCLAFLRENGSMSCPDQDTVNTVCDGKIRFLEDRWNVFWENTCAKLDAISMLHYSSNKKPWNSLQFPRSEYFWRAAEKTPAFGPLSSFVLENQADVLLNSNVEEVGLRCCRSGSMGMRYILMLVKAYLNFKMFGKTEGAEDLSR</sequence>
<dbReference type="EMBL" id="FWXW01000009">
    <property type="protein sequence ID" value="SMC83697.1"/>
    <property type="molecule type" value="Genomic_DNA"/>
</dbReference>
<dbReference type="Gene3D" id="3.90.550.10">
    <property type="entry name" value="Spore Coat Polysaccharide Biosynthesis Protein SpsA, Chain A"/>
    <property type="match status" value="1"/>
</dbReference>
<dbReference type="Proteomes" id="UP000192790">
    <property type="component" value="Unassembled WGS sequence"/>
</dbReference>
<keyword evidence="3" id="KW-0479">Metal-binding</keyword>
<reference evidence="4 5" key="1">
    <citation type="submission" date="2017-04" db="EMBL/GenBank/DDBJ databases">
        <authorList>
            <person name="Afonso C.L."/>
            <person name="Miller P.J."/>
            <person name="Scott M.A."/>
            <person name="Spackman E."/>
            <person name="Goraichik I."/>
            <person name="Dimitrov K.M."/>
            <person name="Suarez D.L."/>
            <person name="Swayne D.E."/>
        </authorList>
    </citation>
    <scope>NUCLEOTIDE SEQUENCE [LARGE SCALE GENOMIC DNA]</scope>
    <source>
        <strain evidence="4 5">DSM 12816</strain>
    </source>
</reference>
<dbReference type="PANTHER" id="PTHR13778:SF47">
    <property type="entry name" value="LIPOPOLYSACCHARIDE 1,3-GALACTOSYLTRANSFERASE"/>
    <property type="match status" value="1"/>
</dbReference>
<dbReference type="GO" id="GO:0016757">
    <property type="term" value="F:glycosyltransferase activity"/>
    <property type="evidence" value="ECO:0007669"/>
    <property type="project" value="UniProtKB-KW"/>
</dbReference>
<name>A0A1W2CEJ8_9FIRM</name>
<dbReference type="InterPro" id="IPR002495">
    <property type="entry name" value="Glyco_trans_8"/>
</dbReference>
<dbReference type="InterPro" id="IPR050748">
    <property type="entry name" value="Glycosyltrans_8_dom-fam"/>
</dbReference>
<dbReference type="InterPro" id="IPR029044">
    <property type="entry name" value="Nucleotide-diphossugar_trans"/>
</dbReference>
<accession>A0A1W2CEJ8</accession>
<dbReference type="RefSeq" id="WP_159448135.1">
    <property type="nucleotide sequence ID" value="NZ_FWXW01000009.1"/>
</dbReference>
<dbReference type="STRING" id="1122930.SAMN02745168_2766"/>
<dbReference type="PANTHER" id="PTHR13778">
    <property type="entry name" value="GLYCOSYLTRANSFERASE 8 DOMAIN-CONTAINING PROTEIN"/>
    <property type="match status" value="1"/>
</dbReference>
<dbReference type="AlphaFoldDB" id="A0A1W2CEJ8"/>
<dbReference type="CDD" id="cd04194">
    <property type="entry name" value="GT8_A4GalT_like"/>
    <property type="match status" value="1"/>
</dbReference>
<protein>
    <submittedName>
        <fullName evidence="4">Lipopolysaccharide biosynthesis protein, LPS:glycosyltransferase</fullName>
    </submittedName>
</protein>
<evidence type="ECO:0000256" key="2">
    <source>
        <dbReference type="ARBA" id="ARBA00022679"/>
    </source>
</evidence>
<dbReference type="GO" id="GO:0046872">
    <property type="term" value="F:metal ion binding"/>
    <property type="evidence" value="ECO:0007669"/>
    <property type="project" value="UniProtKB-KW"/>
</dbReference>
<keyword evidence="2 4" id="KW-0808">Transferase</keyword>
<proteinExistence type="predicted"/>
<evidence type="ECO:0000313" key="5">
    <source>
        <dbReference type="Proteomes" id="UP000192790"/>
    </source>
</evidence>